<name>A0A150NDH0_GEOSE</name>
<proteinExistence type="predicted"/>
<keyword evidence="4" id="KW-1185">Reference proteome</keyword>
<dbReference type="EMBL" id="LUCS01000027">
    <property type="protein sequence ID" value="KAF6510862.1"/>
    <property type="molecule type" value="Genomic_DNA"/>
</dbReference>
<dbReference type="RefSeq" id="WP_255347947.1">
    <property type="nucleotide sequence ID" value="NZ_JBCMWY010000021.1"/>
</dbReference>
<gene>
    <name evidence="2" type="ORF">B4114_3047</name>
    <name evidence="1" type="ORF">GS8_1533</name>
</gene>
<dbReference type="Proteomes" id="UP000075517">
    <property type="component" value="Unassembled WGS sequence"/>
</dbReference>
<reference evidence="1 4" key="2">
    <citation type="submission" date="2016-03" db="EMBL/GenBank/DDBJ databases">
        <title>Spore heat resistance.</title>
        <authorList>
            <person name="Boekhorst J."/>
            <person name="Berendsen E.M."/>
            <person name="Wells-Bennik M.H."/>
            <person name="Kuipers O.P."/>
        </authorList>
    </citation>
    <scope>NUCLEOTIDE SEQUENCE [LARGE SCALE GENOMIC DNA]</scope>
    <source>
        <strain evidence="1 4">GS8</strain>
    </source>
</reference>
<dbReference type="Proteomes" id="UP000773850">
    <property type="component" value="Unassembled WGS sequence"/>
</dbReference>
<protein>
    <submittedName>
        <fullName evidence="2">Uncharacterized protein</fullName>
    </submittedName>
</protein>
<sequence>MFEYTLSLSCVSVNANRLDTATIDLLDQVIEQFVQWIHTHRER</sequence>
<evidence type="ECO:0000313" key="2">
    <source>
        <dbReference type="EMBL" id="KYD34632.1"/>
    </source>
</evidence>
<dbReference type="PATRIC" id="fig|1422.17.peg.2481"/>
<evidence type="ECO:0000313" key="1">
    <source>
        <dbReference type="EMBL" id="KAF6510862.1"/>
    </source>
</evidence>
<comment type="caution">
    <text evidence="2">The sequence shown here is derived from an EMBL/GenBank/DDBJ whole genome shotgun (WGS) entry which is preliminary data.</text>
</comment>
<dbReference type="AlphaFoldDB" id="A0A150NDH0"/>
<accession>A0A150NDH0</accession>
<evidence type="ECO:0000313" key="3">
    <source>
        <dbReference type="Proteomes" id="UP000075517"/>
    </source>
</evidence>
<evidence type="ECO:0000313" key="4">
    <source>
        <dbReference type="Proteomes" id="UP000773850"/>
    </source>
</evidence>
<organism evidence="2 3">
    <name type="scientific">Geobacillus stearothermophilus</name>
    <name type="common">Bacillus stearothermophilus</name>
    <dbReference type="NCBI Taxonomy" id="1422"/>
    <lineage>
        <taxon>Bacteria</taxon>
        <taxon>Bacillati</taxon>
        <taxon>Bacillota</taxon>
        <taxon>Bacilli</taxon>
        <taxon>Bacillales</taxon>
        <taxon>Anoxybacillaceae</taxon>
        <taxon>Geobacillus</taxon>
    </lineage>
</organism>
<dbReference type="EMBL" id="LQYY01000035">
    <property type="protein sequence ID" value="KYD34632.1"/>
    <property type="molecule type" value="Genomic_DNA"/>
</dbReference>
<reference evidence="2 3" key="1">
    <citation type="submission" date="2016-01" db="EMBL/GenBank/DDBJ databases">
        <title>Draft Genome Sequences of Seven Thermophilic Sporeformers Isolated from Foods.</title>
        <authorList>
            <person name="Berendsen E.M."/>
            <person name="Wells-Bennik M.H."/>
            <person name="Krawcyk A.O."/>
            <person name="De Jong A."/>
            <person name="Holsappel S."/>
            <person name="Eijlander R.T."/>
            <person name="Kuipers O.P."/>
        </authorList>
    </citation>
    <scope>NUCLEOTIDE SEQUENCE [LARGE SCALE GENOMIC DNA]</scope>
    <source>
        <strain evidence="2 3">B4114</strain>
    </source>
</reference>